<dbReference type="OrthoDB" id="4849065at2759"/>
<gene>
    <name evidence="1" type="ORF">CMUS01_14849</name>
</gene>
<organism evidence="1 2">
    <name type="scientific">Colletotrichum musicola</name>
    <dbReference type="NCBI Taxonomy" id="2175873"/>
    <lineage>
        <taxon>Eukaryota</taxon>
        <taxon>Fungi</taxon>
        <taxon>Dikarya</taxon>
        <taxon>Ascomycota</taxon>
        <taxon>Pezizomycotina</taxon>
        <taxon>Sordariomycetes</taxon>
        <taxon>Hypocreomycetidae</taxon>
        <taxon>Glomerellales</taxon>
        <taxon>Glomerellaceae</taxon>
        <taxon>Colletotrichum</taxon>
        <taxon>Colletotrichum orchidearum species complex</taxon>
    </lineage>
</organism>
<dbReference type="EMBL" id="WIGM01001134">
    <property type="protein sequence ID" value="KAF6804442.1"/>
    <property type="molecule type" value="Genomic_DNA"/>
</dbReference>
<keyword evidence="2" id="KW-1185">Reference proteome</keyword>
<protein>
    <submittedName>
        <fullName evidence="1">Uncharacterized protein</fullName>
    </submittedName>
</protein>
<accession>A0A8H6J131</accession>
<sequence length="106" mass="11797">MDLEPDSTSITVAREVVASDEDLGSQRVRKPSVKAHLNQTYQKITEDIIERATEIAGSGRRTTTTRATTLAKERAKPIKDNDKGLLLTIAKQTKELYIAVKIIFNI</sequence>
<dbReference type="AlphaFoldDB" id="A0A8H6J131"/>
<evidence type="ECO:0000313" key="1">
    <source>
        <dbReference type="EMBL" id="KAF6804442.1"/>
    </source>
</evidence>
<name>A0A8H6J131_9PEZI</name>
<comment type="caution">
    <text evidence="1">The sequence shown here is derived from an EMBL/GenBank/DDBJ whole genome shotgun (WGS) entry which is preliminary data.</text>
</comment>
<dbReference type="Proteomes" id="UP000639643">
    <property type="component" value="Unassembled WGS sequence"/>
</dbReference>
<evidence type="ECO:0000313" key="2">
    <source>
        <dbReference type="Proteomes" id="UP000639643"/>
    </source>
</evidence>
<proteinExistence type="predicted"/>
<reference evidence="1" key="1">
    <citation type="journal article" date="2020" name="Phytopathology">
        <title>Genome Sequence Resources of Colletotrichum truncatum, C. plurivorum, C. musicola, and C. sojae: Four Species Pathogenic to Soybean (Glycine max).</title>
        <authorList>
            <person name="Rogerio F."/>
            <person name="Boufleur T.R."/>
            <person name="Ciampi-Guillardi M."/>
            <person name="Sukno S.A."/>
            <person name="Thon M.R."/>
            <person name="Massola Junior N.S."/>
            <person name="Baroncelli R."/>
        </authorList>
    </citation>
    <scope>NUCLEOTIDE SEQUENCE</scope>
    <source>
        <strain evidence="1">LFN0074</strain>
    </source>
</reference>